<protein>
    <recommendedName>
        <fullName evidence="12">Integrase zinc-binding domain-containing protein</fullName>
    </recommendedName>
</protein>
<evidence type="ECO:0000313" key="11">
    <source>
        <dbReference type="Proteomes" id="UP000655225"/>
    </source>
</evidence>
<keyword evidence="11" id="KW-1185">Reference proteome</keyword>
<dbReference type="GO" id="GO:0016787">
    <property type="term" value="F:hydrolase activity"/>
    <property type="evidence" value="ECO:0007669"/>
    <property type="project" value="UniProtKB-KW"/>
</dbReference>
<dbReference type="Proteomes" id="UP000655225">
    <property type="component" value="Unassembled WGS sequence"/>
</dbReference>
<feature type="domain" description="Integrase zinc-binding" evidence="9">
    <location>
        <begin position="72"/>
        <end position="107"/>
    </location>
</feature>
<comment type="caution">
    <text evidence="10">The sequence shown here is derived from an EMBL/GenBank/DDBJ whole genome shotgun (WGS) entry which is preliminary data.</text>
</comment>
<name>A0A834YHM3_TETSI</name>
<dbReference type="OrthoDB" id="338816at2759"/>
<evidence type="ECO:0000259" key="9">
    <source>
        <dbReference type="Pfam" id="PF17921"/>
    </source>
</evidence>
<evidence type="ECO:0000256" key="2">
    <source>
        <dbReference type="ARBA" id="ARBA00022695"/>
    </source>
</evidence>
<evidence type="ECO:0000259" key="8">
    <source>
        <dbReference type="Pfam" id="PF17917"/>
    </source>
</evidence>
<dbReference type="CDD" id="cd06554">
    <property type="entry name" value="ASCH_ASC-1_like"/>
    <property type="match status" value="1"/>
</dbReference>
<feature type="compositionally biased region" description="Basic and acidic residues" evidence="7">
    <location>
        <begin position="311"/>
        <end position="321"/>
    </location>
</feature>
<feature type="region of interest" description="Disordered" evidence="7">
    <location>
        <begin position="283"/>
        <end position="385"/>
    </location>
</feature>
<keyword evidence="3" id="KW-0540">Nuclease</keyword>
<dbReference type="SUPFAM" id="SSF88697">
    <property type="entry name" value="PUA domain-like"/>
    <property type="match status" value="1"/>
</dbReference>
<evidence type="ECO:0000256" key="6">
    <source>
        <dbReference type="ARBA" id="ARBA00022918"/>
    </source>
</evidence>
<dbReference type="PANTHER" id="PTHR12963">
    <property type="entry name" value="THYROID RECEPTOR INTERACTING PROTEIN RELATED"/>
    <property type="match status" value="1"/>
</dbReference>
<sequence>MQENRPIAFTSKALSRKNLTLSTYEKEMLAIVHVLQDLIKDLRHDPQLHATYTFIDDELRYKGRLVLASTSPLKKEIMAEFHSSPIAGHSGSLKSYKRASRSFYWKGRLWIHAASKVPDPATIKAMEDFYKEIYAVNGITDLKFPEHYPVSRLLGSVEVVGCVKCEELVCWEEVPEGVRLEGQTNFCWLCEQPQKLLVPFEMRGYQGVYNLERRIYEAAVRGLCRVEGPLPVRFPLPDPRDPFSLKPGSLTSYFAGSKASEVNKPASLSAAIAGARAAATQFSKKEPNYQTNTMRRRDVLDSTKPNHLKNKSTEEDGRPAGDPDEWYGSLANNNKEKSTHMYCEGNSSSHYQASRRDLNQNSGPPYKLSEGRGLLIDSVEKQYKS</sequence>
<keyword evidence="4" id="KW-0255">Endonuclease</keyword>
<accession>A0A834YHM3</accession>
<dbReference type="Gene3D" id="1.10.340.70">
    <property type="match status" value="1"/>
</dbReference>
<dbReference type="Pfam" id="PF17917">
    <property type="entry name" value="RT_RNaseH"/>
    <property type="match status" value="1"/>
</dbReference>
<feature type="domain" description="Reverse transcriptase RNase H-like" evidence="8">
    <location>
        <begin position="3"/>
        <end position="40"/>
    </location>
</feature>
<dbReference type="InterPro" id="IPR015947">
    <property type="entry name" value="PUA-like_sf"/>
</dbReference>
<organism evidence="10 11">
    <name type="scientific">Tetracentron sinense</name>
    <name type="common">Spur-leaf</name>
    <dbReference type="NCBI Taxonomy" id="13715"/>
    <lineage>
        <taxon>Eukaryota</taxon>
        <taxon>Viridiplantae</taxon>
        <taxon>Streptophyta</taxon>
        <taxon>Embryophyta</taxon>
        <taxon>Tracheophyta</taxon>
        <taxon>Spermatophyta</taxon>
        <taxon>Magnoliopsida</taxon>
        <taxon>Trochodendrales</taxon>
        <taxon>Trochodendraceae</taxon>
        <taxon>Tetracentron</taxon>
    </lineage>
</organism>
<evidence type="ECO:0000256" key="1">
    <source>
        <dbReference type="ARBA" id="ARBA00022679"/>
    </source>
</evidence>
<dbReference type="InterPro" id="IPR039128">
    <property type="entry name" value="TRIP4-like"/>
</dbReference>
<evidence type="ECO:0008006" key="12">
    <source>
        <dbReference type="Google" id="ProtNLM"/>
    </source>
</evidence>
<dbReference type="PANTHER" id="PTHR12963:SF0">
    <property type="entry name" value="EXPRESSED PROTEIN"/>
    <property type="match status" value="1"/>
</dbReference>
<dbReference type="EMBL" id="JABCRI010000020">
    <property type="protein sequence ID" value="KAF8388220.1"/>
    <property type="molecule type" value="Genomic_DNA"/>
</dbReference>
<proteinExistence type="predicted"/>
<dbReference type="AlphaFoldDB" id="A0A834YHM3"/>
<dbReference type="GO" id="GO:0003964">
    <property type="term" value="F:RNA-directed DNA polymerase activity"/>
    <property type="evidence" value="ECO:0007669"/>
    <property type="project" value="UniProtKB-KW"/>
</dbReference>
<keyword evidence="1" id="KW-0808">Transferase</keyword>
<evidence type="ECO:0000256" key="5">
    <source>
        <dbReference type="ARBA" id="ARBA00022801"/>
    </source>
</evidence>
<dbReference type="InterPro" id="IPR041588">
    <property type="entry name" value="Integrase_H2C2"/>
</dbReference>
<keyword evidence="2" id="KW-0548">Nucleotidyltransferase</keyword>
<gene>
    <name evidence="10" type="ORF">HHK36_026886</name>
</gene>
<evidence type="ECO:0000256" key="3">
    <source>
        <dbReference type="ARBA" id="ARBA00022722"/>
    </source>
</evidence>
<evidence type="ECO:0000256" key="7">
    <source>
        <dbReference type="SAM" id="MobiDB-lite"/>
    </source>
</evidence>
<keyword evidence="6" id="KW-0695">RNA-directed DNA polymerase</keyword>
<keyword evidence="5" id="KW-0378">Hydrolase</keyword>
<dbReference type="GO" id="GO:0004519">
    <property type="term" value="F:endonuclease activity"/>
    <property type="evidence" value="ECO:0007669"/>
    <property type="project" value="UniProtKB-KW"/>
</dbReference>
<dbReference type="Pfam" id="PF17921">
    <property type="entry name" value="Integrase_H2C2"/>
    <property type="match status" value="1"/>
</dbReference>
<dbReference type="InterPro" id="IPR041373">
    <property type="entry name" value="RT_RNaseH"/>
</dbReference>
<evidence type="ECO:0000256" key="4">
    <source>
        <dbReference type="ARBA" id="ARBA00022759"/>
    </source>
</evidence>
<evidence type="ECO:0000313" key="10">
    <source>
        <dbReference type="EMBL" id="KAF8388220.1"/>
    </source>
</evidence>
<reference evidence="10 11" key="1">
    <citation type="submission" date="2020-04" db="EMBL/GenBank/DDBJ databases">
        <title>Plant Genome Project.</title>
        <authorList>
            <person name="Zhang R.-G."/>
        </authorList>
    </citation>
    <scope>NUCLEOTIDE SEQUENCE [LARGE SCALE GENOMIC DNA]</scope>
    <source>
        <strain evidence="10">YNK0</strain>
        <tissue evidence="10">Leaf</tissue>
    </source>
</reference>